<keyword evidence="3 12" id="KW-0949">S-adenosyl-L-methionine</keyword>
<comment type="cofactor">
    <cofactor evidence="12">
        <name>[4Fe-4S] cluster</name>
        <dbReference type="ChEBI" id="CHEBI:49883"/>
    </cofactor>
    <text evidence="12">Binds 2 [4Fe-4S] clusters. Binds 1 [4Fe-4S] cluster coordinated with 3 cysteines and an exchangeable S-adenosyl-L-methionine and 1 [4Fe-4S] cluster coordinated with 3 cysteines and the GTP-derived substrate.</text>
</comment>
<evidence type="ECO:0000256" key="1">
    <source>
        <dbReference type="ARBA" id="ARBA00012167"/>
    </source>
</evidence>
<keyword evidence="15" id="KW-1185">Reference proteome</keyword>
<dbReference type="InterPro" id="IPR007197">
    <property type="entry name" value="rSAM"/>
</dbReference>
<feature type="binding site" evidence="12">
    <location>
        <position position="85"/>
    </location>
    <ligand>
        <name>S-adenosyl-L-methionine</name>
        <dbReference type="ChEBI" id="CHEBI:59789"/>
    </ligand>
</feature>
<evidence type="ECO:0000256" key="3">
    <source>
        <dbReference type="ARBA" id="ARBA00022691"/>
    </source>
</evidence>
<dbReference type="SFLD" id="SFLDS00029">
    <property type="entry name" value="Radical_SAM"/>
    <property type="match status" value="1"/>
</dbReference>
<feature type="binding site" evidence="12">
    <location>
        <position position="39"/>
    </location>
    <ligand>
        <name>[4Fe-4S] cluster</name>
        <dbReference type="ChEBI" id="CHEBI:49883"/>
        <label>1</label>
        <note>4Fe-4S-S-AdoMet</note>
    </ligand>
</feature>
<evidence type="ECO:0000256" key="12">
    <source>
        <dbReference type="HAMAP-Rule" id="MF_01225"/>
    </source>
</evidence>
<dbReference type="Pfam" id="PF06463">
    <property type="entry name" value="Mob_synth_C"/>
    <property type="match status" value="1"/>
</dbReference>
<comment type="similarity">
    <text evidence="12">Belongs to the radical SAM superfamily. MoaA family.</text>
</comment>
<evidence type="ECO:0000313" key="14">
    <source>
        <dbReference type="EMBL" id="MCU9850028.1"/>
    </source>
</evidence>
<keyword evidence="2 12" id="KW-0004">4Fe-4S</keyword>
<dbReference type="SUPFAM" id="SSF102114">
    <property type="entry name" value="Radical SAM enzymes"/>
    <property type="match status" value="1"/>
</dbReference>
<dbReference type="HAMAP" id="MF_01225_B">
    <property type="entry name" value="MoaA_B"/>
    <property type="match status" value="1"/>
</dbReference>
<comment type="function">
    <text evidence="12">Catalyzes the cyclization of GTP to (8S)-3',8-cyclo-7,8-dihydroguanosine 5'-triphosphate.</text>
</comment>
<dbReference type="InterPro" id="IPR013785">
    <property type="entry name" value="Aldolase_TIM"/>
</dbReference>
<evidence type="ECO:0000256" key="10">
    <source>
        <dbReference type="ARBA" id="ARBA00023239"/>
    </source>
</evidence>
<comment type="subunit">
    <text evidence="12">Monomer and homodimer.</text>
</comment>
<feature type="binding site" evidence="12">
    <location>
        <position position="209"/>
    </location>
    <ligand>
        <name>S-adenosyl-L-methionine</name>
        <dbReference type="ChEBI" id="CHEBI:59789"/>
    </ligand>
</feature>
<evidence type="ECO:0000256" key="5">
    <source>
        <dbReference type="ARBA" id="ARBA00022741"/>
    </source>
</evidence>
<dbReference type="PROSITE" id="PS01305">
    <property type="entry name" value="MOAA_NIFB_PQQE"/>
    <property type="match status" value="1"/>
</dbReference>
<reference evidence="14 15" key="1">
    <citation type="submission" date="2022-10" db="EMBL/GenBank/DDBJ databases">
        <title>Defluviimonas sp. nov., isolated from ocean surface sediments.</title>
        <authorList>
            <person name="He W."/>
            <person name="Wang L."/>
            <person name="Zhang D.-F."/>
        </authorList>
    </citation>
    <scope>NUCLEOTIDE SEQUENCE [LARGE SCALE GENOMIC DNA]</scope>
    <source>
        <strain evidence="14 15">WL0024</strain>
    </source>
</reference>
<dbReference type="SFLD" id="SFLDG01386">
    <property type="entry name" value="main_SPASM_domain-containing"/>
    <property type="match status" value="1"/>
</dbReference>
<feature type="binding site" evidence="12">
    <location>
        <position position="272"/>
    </location>
    <ligand>
        <name>[4Fe-4S] cluster</name>
        <dbReference type="ChEBI" id="CHEBI:49883"/>
        <label>2</label>
        <note>4Fe-4S-substrate</note>
    </ligand>
</feature>
<feature type="binding site" evidence="12">
    <location>
        <position position="175"/>
    </location>
    <ligand>
        <name>GTP</name>
        <dbReference type="ChEBI" id="CHEBI:37565"/>
    </ligand>
</feature>
<dbReference type="InterPro" id="IPR058240">
    <property type="entry name" value="rSAM_sf"/>
</dbReference>
<evidence type="ECO:0000256" key="4">
    <source>
        <dbReference type="ARBA" id="ARBA00022723"/>
    </source>
</evidence>
<comment type="catalytic activity">
    <reaction evidence="11 12">
        <text>GTP + AH2 + S-adenosyl-L-methionine = (8S)-3',8-cyclo-7,8-dihydroguanosine 5'-triphosphate + 5'-deoxyadenosine + L-methionine + A + H(+)</text>
        <dbReference type="Rhea" id="RHEA:49576"/>
        <dbReference type="ChEBI" id="CHEBI:13193"/>
        <dbReference type="ChEBI" id="CHEBI:15378"/>
        <dbReference type="ChEBI" id="CHEBI:17319"/>
        <dbReference type="ChEBI" id="CHEBI:17499"/>
        <dbReference type="ChEBI" id="CHEBI:37565"/>
        <dbReference type="ChEBI" id="CHEBI:57844"/>
        <dbReference type="ChEBI" id="CHEBI:59789"/>
        <dbReference type="ChEBI" id="CHEBI:131766"/>
        <dbReference type="EC" id="4.1.99.22"/>
    </reaction>
</comment>
<keyword evidence="5 12" id="KW-0547">Nucleotide-binding</keyword>
<dbReference type="InterPro" id="IPR010505">
    <property type="entry name" value="MoaA_twitch"/>
</dbReference>
<keyword evidence="8 12" id="KW-0342">GTP-binding</keyword>
<dbReference type="CDD" id="cd01335">
    <property type="entry name" value="Radical_SAM"/>
    <property type="match status" value="1"/>
</dbReference>
<keyword evidence="4 12" id="KW-0479">Metal-binding</keyword>
<keyword evidence="9 12" id="KW-0501">Molybdenum cofactor biosynthesis</keyword>
<evidence type="ECO:0000256" key="9">
    <source>
        <dbReference type="ARBA" id="ARBA00023150"/>
    </source>
</evidence>
<dbReference type="SMART" id="SM00729">
    <property type="entry name" value="Elp3"/>
    <property type="match status" value="1"/>
</dbReference>
<evidence type="ECO:0000256" key="11">
    <source>
        <dbReference type="ARBA" id="ARBA00048697"/>
    </source>
</evidence>
<comment type="caution">
    <text evidence="14">The sequence shown here is derived from an EMBL/GenBank/DDBJ whole genome shotgun (WGS) entry which is preliminary data.</text>
</comment>
<accession>A0ABT2X7Z7</accession>
<feature type="binding site" evidence="12">
    <location>
        <position position="81"/>
    </location>
    <ligand>
        <name>GTP</name>
        <dbReference type="ChEBI" id="CHEBI:37565"/>
    </ligand>
</feature>
<evidence type="ECO:0000256" key="7">
    <source>
        <dbReference type="ARBA" id="ARBA00023014"/>
    </source>
</evidence>
<keyword evidence="7 12" id="KW-0411">Iron-sulfur</keyword>
<dbReference type="PROSITE" id="PS51918">
    <property type="entry name" value="RADICAL_SAM"/>
    <property type="match status" value="1"/>
</dbReference>
<dbReference type="Pfam" id="PF04055">
    <property type="entry name" value="Radical_SAM"/>
    <property type="match status" value="1"/>
</dbReference>
<dbReference type="PANTHER" id="PTHR22960:SF0">
    <property type="entry name" value="MOLYBDENUM COFACTOR BIOSYNTHESIS PROTEIN 1"/>
    <property type="match status" value="1"/>
</dbReference>
<keyword evidence="6 12" id="KW-0408">Iron</keyword>
<feature type="binding site" evidence="12">
    <location>
        <position position="139"/>
    </location>
    <ligand>
        <name>S-adenosyl-L-methionine</name>
        <dbReference type="ChEBI" id="CHEBI:59789"/>
    </ligand>
</feature>
<feature type="binding site" evidence="12">
    <location>
        <position position="32"/>
    </location>
    <ligand>
        <name>GTP</name>
        <dbReference type="ChEBI" id="CHEBI:37565"/>
    </ligand>
</feature>
<dbReference type="NCBIfam" id="TIGR02666">
    <property type="entry name" value="moaA"/>
    <property type="match status" value="1"/>
</dbReference>
<dbReference type="InterPro" id="IPR013483">
    <property type="entry name" value="MoaA"/>
</dbReference>
<name>A0ABT2X7Z7_9RHOB</name>
<dbReference type="InterPro" id="IPR050105">
    <property type="entry name" value="MoCo_biosynth_MoaA/MoaC"/>
</dbReference>
<keyword evidence="10 12" id="KW-0456">Lyase</keyword>
<dbReference type="EMBL" id="JAOVQO010000020">
    <property type="protein sequence ID" value="MCU9850028.1"/>
    <property type="molecule type" value="Genomic_DNA"/>
</dbReference>
<dbReference type="CDD" id="cd21117">
    <property type="entry name" value="Twitch_MoaA"/>
    <property type="match status" value="1"/>
</dbReference>
<protein>
    <recommendedName>
        <fullName evidence="1 12">GTP 3',8-cyclase</fullName>
        <ecNumber evidence="1 12">4.1.99.22</ecNumber>
    </recommendedName>
    <alternativeName>
        <fullName evidence="12">Molybdenum cofactor biosynthesis protein A</fullName>
    </alternativeName>
</protein>
<gene>
    <name evidence="12 14" type="primary">moaA</name>
    <name evidence="14" type="ORF">OEZ60_18670</name>
</gene>
<feature type="domain" description="Radical SAM core" evidence="13">
    <location>
        <begin position="23"/>
        <end position="249"/>
    </location>
</feature>
<evidence type="ECO:0000256" key="2">
    <source>
        <dbReference type="ARBA" id="ARBA00022485"/>
    </source>
</evidence>
<evidence type="ECO:0000259" key="13">
    <source>
        <dbReference type="PROSITE" id="PS51918"/>
    </source>
</evidence>
<dbReference type="GO" id="GO:0061798">
    <property type="term" value="F:GTP 3',8'-cyclase activity"/>
    <property type="evidence" value="ECO:0007669"/>
    <property type="project" value="UniProtKB-EC"/>
</dbReference>
<organism evidence="14 15">
    <name type="scientific">Albidovulum salinarum</name>
    <dbReference type="NCBI Taxonomy" id="2984153"/>
    <lineage>
        <taxon>Bacteria</taxon>
        <taxon>Pseudomonadati</taxon>
        <taxon>Pseudomonadota</taxon>
        <taxon>Alphaproteobacteria</taxon>
        <taxon>Rhodobacterales</taxon>
        <taxon>Paracoccaceae</taxon>
        <taxon>Albidovulum</taxon>
    </lineage>
</organism>
<feature type="binding site" evidence="12">
    <location>
        <begin position="277"/>
        <end position="279"/>
    </location>
    <ligand>
        <name>GTP</name>
        <dbReference type="ChEBI" id="CHEBI:37565"/>
    </ligand>
</feature>
<feature type="binding site" evidence="12">
    <location>
        <position position="45"/>
    </location>
    <ligand>
        <name>S-adenosyl-L-methionine</name>
        <dbReference type="ChEBI" id="CHEBI:59789"/>
    </ligand>
</feature>
<dbReference type="SFLD" id="SFLDG01067">
    <property type="entry name" value="SPASM/twitch_domain_containing"/>
    <property type="match status" value="1"/>
</dbReference>
<dbReference type="EC" id="4.1.99.22" evidence="1 12"/>
<feature type="binding site" evidence="12">
    <location>
        <position position="115"/>
    </location>
    <ligand>
        <name>GTP</name>
        <dbReference type="ChEBI" id="CHEBI:37565"/>
    </ligand>
</feature>
<evidence type="ECO:0000313" key="15">
    <source>
        <dbReference type="Proteomes" id="UP001209535"/>
    </source>
</evidence>
<feature type="binding site" evidence="12">
    <location>
        <position position="43"/>
    </location>
    <ligand>
        <name>[4Fe-4S] cluster</name>
        <dbReference type="ChEBI" id="CHEBI:49883"/>
        <label>1</label>
        <note>4Fe-4S-S-AdoMet</note>
    </ligand>
</feature>
<feature type="binding site" evidence="12">
    <location>
        <position position="275"/>
    </location>
    <ligand>
        <name>[4Fe-4S] cluster</name>
        <dbReference type="ChEBI" id="CHEBI:49883"/>
        <label>2</label>
        <note>4Fe-4S-substrate</note>
    </ligand>
</feature>
<dbReference type="InterPro" id="IPR006638">
    <property type="entry name" value="Elp3/MiaA/NifB-like_rSAM"/>
</dbReference>
<sequence length="345" mass="37913">MHHAPVPGTPCRADLPPAPFVDGFGRRVSYLRLSVTDRCDLRCTYCMAETMTFRPKRELLSLEELARLSALFIRHGVRKLRITGGEPLVRRDVMDLFGDLSRHLRSGALHELTLTTNGTLLARHAGALAACGVRRVNVSLDTLDPARYRAITRRGDIRMVLAGIEAAREAGLKVKINALASRGAFESEVDDLIRFAHRRGMDLTLIEEMPLGDTGLDRRASVLSLRELQADLASRWTLAPERAGTGGPARYLRVAETGGMLGLISPLSCNFCALCNRVRVSCDGRLFTCMGEEGSVDLRAPLRRSEGAALQAIRQAIRAKPERHRFDLARMAEPAVARHMSALGG</sequence>
<proteinExistence type="inferred from homology"/>
<comment type="pathway">
    <text evidence="12">Cofactor biosynthesis; molybdopterin biosynthesis.</text>
</comment>
<evidence type="ECO:0000256" key="6">
    <source>
        <dbReference type="ARBA" id="ARBA00023004"/>
    </source>
</evidence>
<feature type="binding site" evidence="12">
    <location>
        <position position="289"/>
    </location>
    <ligand>
        <name>[4Fe-4S] cluster</name>
        <dbReference type="ChEBI" id="CHEBI:49883"/>
        <label>2</label>
        <note>4Fe-4S-substrate</note>
    </ligand>
</feature>
<dbReference type="SFLD" id="SFLDG01383">
    <property type="entry name" value="cyclic_pyranopterin_phosphate"/>
    <property type="match status" value="1"/>
</dbReference>
<dbReference type="InterPro" id="IPR040064">
    <property type="entry name" value="MoaA-like"/>
</dbReference>
<evidence type="ECO:0000256" key="8">
    <source>
        <dbReference type="ARBA" id="ARBA00023134"/>
    </source>
</evidence>
<dbReference type="Gene3D" id="3.20.20.70">
    <property type="entry name" value="Aldolase class I"/>
    <property type="match status" value="1"/>
</dbReference>
<dbReference type="Proteomes" id="UP001209535">
    <property type="component" value="Unassembled WGS sequence"/>
</dbReference>
<feature type="binding site" evidence="12">
    <location>
        <position position="46"/>
    </location>
    <ligand>
        <name>[4Fe-4S] cluster</name>
        <dbReference type="ChEBI" id="CHEBI:49883"/>
        <label>1</label>
        <note>4Fe-4S-S-AdoMet</note>
    </ligand>
</feature>
<dbReference type="PANTHER" id="PTHR22960">
    <property type="entry name" value="MOLYBDOPTERIN COFACTOR SYNTHESIS PROTEIN A"/>
    <property type="match status" value="1"/>
</dbReference>
<dbReference type="InterPro" id="IPR000385">
    <property type="entry name" value="MoaA_NifB_PqqE_Fe-S-bd_CS"/>
</dbReference>